<evidence type="ECO:0000256" key="1">
    <source>
        <dbReference type="SAM" id="SignalP"/>
    </source>
</evidence>
<feature type="signal peptide" evidence="1">
    <location>
        <begin position="1"/>
        <end position="21"/>
    </location>
</feature>
<evidence type="ECO:0008006" key="4">
    <source>
        <dbReference type="Google" id="ProtNLM"/>
    </source>
</evidence>
<proteinExistence type="predicted"/>
<organism evidence="2 3">
    <name type="scientific">Halteria grandinella</name>
    <dbReference type="NCBI Taxonomy" id="5974"/>
    <lineage>
        <taxon>Eukaryota</taxon>
        <taxon>Sar</taxon>
        <taxon>Alveolata</taxon>
        <taxon>Ciliophora</taxon>
        <taxon>Intramacronucleata</taxon>
        <taxon>Spirotrichea</taxon>
        <taxon>Stichotrichia</taxon>
        <taxon>Sporadotrichida</taxon>
        <taxon>Halteriidae</taxon>
        <taxon>Halteria</taxon>
    </lineage>
</organism>
<dbReference type="AlphaFoldDB" id="A0A8J8NB92"/>
<name>A0A8J8NB92_HALGN</name>
<gene>
    <name evidence="2" type="ORF">FGO68_gene8773</name>
</gene>
<dbReference type="OrthoDB" id="10633453at2759"/>
<dbReference type="Proteomes" id="UP000785679">
    <property type="component" value="Unassembled WGS sequence"/>
</dbReference>
<feature type="chain" id="PRO_5035270757" description="Lipoprotein" evidence="1">
    <location>
        <begin position="22"/>
        <end position="265"/>
    </location>
</feature>
<keyword evidence="1" id="KW-0732">Signal</keyword>
<comment type="caution">
    <text evidence="2">The sequence shown here is derived from an EMBL/GenBank/DDBJ whole genome shotgun (WGS) entry which is preliminary data.</text>
</comment>
<dbReference type="EMBL" id="RRYP01029757">
    <property type="protein sequence ID" value="TNV71546.1"/>
    <property type="molecule type" value="Genomic_DNA"/>
</dbReference>
<reference evidence="2" key="1">
    <citation type="submission" date="2019-06" db="EMBL/GenBank/DDBJ databases">
        <authorList>
            <person name="Zheng W."/>
        </authorList>
    </citation>
    <scope>NUCLEOTIDE SEQUENCE</scope>
    <source>
        <strain evidence="2">QDHG01</strain>
    </source>
</reference>
<keyword evidence="3" id="KW-1185">Reference proteome</keyword>
<dbReference type="Gene3D" id="3.40.390.70">
    <property type="match status" value="1"/>
</dbReference>
<protein>
    <recommendedName>
        <fullName evidence="4">Lipoprotein</fullName>
    </recommendedName>
</protein>
<evidence type="ECO:0000313" key="3">
    <source>
        <dbReference type="Proteomes" id="UP000785679"/>
    </source>
</evidence>
<evidence type="ECO:0000313" key="2">
    <source>
        <dbReference type="EMBL" id="TNV71546.1"/>
    </source>
</evidence>
<accession>A0A8J8NB92</accession>
<sequence>MRLRRTTVLIAIMSISAVLIADGHLSGILADSPRSQATELANLAGRLGIEIVTADPVFPIATAHGAIEGRSADPDEIERFAAIFASEFRRYPAALMRKTNLKRVVLCSELNFAAQRRTVIPDFDHDTLYYDVGRGSYDETYVRKVIHHEFYHLIDFCDDGMLYEDAAWAALNPAGFEYGSGGRNAQDMGGTSLLTDKFPGFLNHYSTTGVEEDKAEIFANLIVAPEYVAARIRTDRTVESKSKRMKELMANFCPSIDAGFWPDSK</sequence>